<reference evidence="2" key="1">
    <citation type="submission" date="2022-04" db="EMBL/GenBank/DDBJ databases">
        <title>Carnegiea gigantea Genome sequencing and assembly v2.</title>
        <authorList>
            <person name="Copetti D."/>
            <person name="Sanderson M.J."/>
            <person name="Burquez A."/>
            <person name="Wojciechowski M.F."/>
        </authorList>
    </citation>
    <scope>NUCLEOTIDE SEQUENCE</scope>
    <source>
        <strain evidence="2">SGP5-SGP5p</strain>
        <tissue evidence="2">Aerial part</tissue>
    </source>
</reference>
<dbReference type="EMBL" id="JAKOGI010002099">
    <property type="protein sequence ID" value="KAJ8422958.1"/>
    <property type="molecule type" value="Genomic_DNA"/>
</dbReference>
<feature type="compositionally biased region" description="Basic and acidic residues" evidence="1">
    <location>
        <begin position="356"/>
        <end position="365"/>
    </location>
</feature>
<dbReference type="AlphaFoldDB" id="A0A9Q1JL03"/>
<feature type="compositionally biased region" description="Low complexity" evidence="1">
    <location>
        <begin position="368"/>
        <end position="378"/>
    </location>
</feature>
<protein>
    <submittedName>
        <fullName evidence="2">Uncharacterized protein</fullName>
    </submittedName>
</protein>
<organism evidence="2 3">
    <name type="scientific">Carnegiea gigantea</name>
    <dbReference type="NCBI Taxonomy" id="171969"/>
    <lineage>
        <taxon>Eukaryota</taxon>
        <taxon>Viridiplantae</taxon>
        <taxon>Streptophyta</taxon>
        <taxon>Embryophyta</taxon>
        <taxon>Tracheophyta</taxon>
        <taxon>Spermatophyta</taxon>
        <taxon>Magnoliopsida</taxon>
        <taxon>eudicotyledons</taxon>
        <taxon>Gunneridae</taxon>
        <taxon>Pentapetalae</taxon>
        <taxon>Caryophyllales</taxon>
        <taxon>Cactineae</taxon>
        <taxon>Cactaceae</taxon>
        <taxon>Cactoideae</taxon>
        <taxon>Echinocereeae</taxon>
        <taxon>Carnegiea</taxon>
    </lineage>
</organism>
<dbReference type="Proteomes" id="UP001153076">
    <property type="component" value="Unassembled WGS sequence"/>
</dbReference>
<name>A0A9Q1JL03_9CARY</name>
<sequence length="448" mass="50122">MDSPGATIHRCTGYEARMKLPLSLLEKGQPSRLLSMTFLRSLDIKAMGEFVTRHFSWNRRGITFHPSSLPKDFQTLCLGFELAAAERYEVLELPQVIFYAMLLNEAKRLRVLQGQRLRSLEPPPNCVRVPLSRGSGYLATRSTKLDSTHRAVWERMREPVVRSRARVGERWIRMQPLRKRPPLKFLGVSLAFSSPNFSLINTSSFSCMGYLSVYLSRVVANVRRAVSVSIFFVSMTFPPIHNTREMPNYVRETFIWRWRSASHPPRLLPEDFHVLCPRFSLAEAEGATAEFEIPEIVTFYAMLLNEAFELGMAHEYTTESMKSSLVGLRWSTFEVWLDCMDCVIRGAQLYRPADEVEVRGSRDGQEEGSGSASPSAPSSDEEMAKTKSTPRIRSPDELLAEGTLGNPCSAPPQSNPEAEVASTSSSASSGTGSSSSSSRHSSRSSSSE</sequence>
<proteinExistence type="predicted"/>
<comment type="caution">
    <text evidence="2">The sequence shown here is derived from an EMBL/GenBank/DDBJ whole genome shotgun (WGS) entry which is preliminary data.</text>
</comment>
<evidence type="ECO:0000256" key="1">
    <source>
        <dbReference type="SAM" id="MobiDB-lite"/>
    </source>
</evidence>
<feature type="region of interest" description="Disordered" evidence="1">
    <location>
        <begin position="356"/>
        <end position="448"/>
    </location>
</feature>
<evidence type="ECO:0000313" key="2">
    <source>
        <dbReference type="EMBL" id="KAJ8422958.1"/>
    </source>
</evidence>
<feature type="compositionally biased region" description="Low complexity" evidence="1">
    <location>
        <begin position="421"/>
        <end position="448"/>
    </location>
</feature>
<gene>
    <name evidence="2" type="ORF">Cgig2_031580</name>
</gene>
<keyword evidence="3" id="KW-1185">Reference proteome</keyword>
<evidence type="ECO:0000313" key="3">
    <source>
        <dbReference type="Proteomes" id="UP001153076"/>
    </source>
</evidence>
<accession>A0A9Q1JL03</accession>